<reference evidence="2" key="1">
    <citation type="submission" date="2023-10" db="EMBL/GenBank/DDBJ databases">
        <authorList>
            <person name="Chen Y."/>
            <person name="Shah S."/>
            <person name="Dougan E. K."/>
            <person name="Thang M."/>
            <person name="Chan C."/>
        </authorList>
    </citation>
    <scope>NUCLEOTIDE SEQUENCE [LARGE SCALE GENOMIC DNA]</scope>
</reference>
<feature type="non-terminal residue" evidence="2">
    <location>
        <position position="110"/>
    </location>
</feature>
<protein>
    <submittedName>
        <fullName evidence="2">Uncharacterized protein</fullName>
    </submittedName>
</protein>
<feature type="region of interest" description="Disordered" evidence="1">
    <location>
        <begin position="1"/>
        <end position="110"/>
    </location>
</feature>
<keyword evidence="3" id="KW-1185">Reference proteome</keyword>
<comment type="caution">
    <text evidence="2">The sequence shown here is derived from an EMBL/GenBank/DDBJ whole genome shotgun (WGS) entry which is preliminary data.</text>
</comment>
<sequence>PPGADTRKTLAALPGAPKVDAAPKQLPAPVPTPPPEAAPTPAPVAPAPSTTEGGSRLGWARELRLARDMASFLEEVDGPGGPGHGRARGAPSPPAPPGGRAAPRRRIARR</sequence>
<name>A0ABN9RIH6_9DINO</name>
<evidence type="ECO:0000256" key="1">
    <source>
        <dbReference type="SAM" id="MobiDB-lite"/>
    </source>
</evidence>
<feature type="compositionally biased region" description="Pro residues" evidence="1">
    <location>
        <begin position="26"/>
        <end position="46"/>
    </location>
</feature>
<feature type="non-terminal residue" evidence="2">
    <location>
        <position position="1"/>
    </location>
</feature>
<accession>A0ABN9RIH6</accession>
<proteinExistence type="predicted"/>
<organism evidence="2 3">
    <name type="scientific">Prorocentrum cordatum</name>
    <dbReference type="NCBI Taxonomy" id="2364126"/>
    <lineage>
        <taxon>Eukaryota</taxon>
        <taxon>Sar</taxon>
        <taxon>Alveolata</taxon>
        <taxon>Dinophyceae</taxon>
        <taxon>Prorocentrales</taxon>
        <taxon>Prorocentraceae</taxon>
        <taxon>Prorocentrum</taxon>
    </lineage>
</organism>
<evidence type="ECO:0000313" key="2">
    <source>
        <dbReference type="EMBL" id="CAK0818422.1"/>
    </source>
</evidence>
<dbReference type="Proteomes" id="UP001189429">
    <property type="component" value="Unassembled WGS sequence"/>
</dbReference>
<gene>
    <name evidence="2" type="ORF">PCOR1329_LOCUS20710</name>
</gene>
<evidence type="ECO:0000313" key="3">
    <source>
        <dbReference type="Proteomes" id="UP001189429"/>
    </source>
</evidence>
<dbReference type="EMBL" id="CAUYUJ010006722">
    <property type="protein sequence ID" value="CAK0818422.1"/>
    <property type="molecule type" value="Genomic_DNA"/>
</dbReference>